<dbReference type="SUPFAM" id="SSF57756">
    <property type="entry name" value="Retrovirus zinc finger-like domains"/>
    <property type="match status" value="1"/>
</dbReference>
<feature type="compositionally biased region" description="Acidic residues" evidence="2">
    <location>
        <begin position="196"/>
        <end position="206"/>
    </location>
</feature>
<dbReference type="GO" id="GO:0003690">
    <property type="term" value="F:double-stranded DNA binding"/>
    <property type="evidence" value="ECO:0007669"/>
    <property type="project" value="InterPro"/>
</dbReference>
<dbReference type="GO" id="GO:0003723">
    <property type="term" value="F:RNA binding"/>
    <property type="evidence" value="ECO:0007669"/>
    <property type="project" value="InterPro"/>
</dbReference>
<feature type="domain" description="CCHC-type" evidence="3">
    <location>
        <begin position="80"/>
        <end position="95"/>
    </location>
</feature>
<sequence>MFNETVTGEDICVWLGRFCTVRSQPVKVLDEDGIWTCSWRIPIKQWEDARGYQGLKHLPSMIVLGENRGYIHYQGMPKLCRKCGNMGHLAEACQELICGKCREFGHTFEQCTNGRRCNLCGDSNHLYRDCPKSFANKLKASNMAAPQTQKQREEEAAPGVLAGNSNSQPASGIGQEKGSGAAQGADPNIEGKEMGNDAEQEEEEENVSSLITVPEICMESRVTVGGGIWKLNCSLLQDEEIAGEYREQFSQWQTLQDFYDSQAQWWEMVKDRTGCFFRKKGMQKKNKEKRRMLGLQKRLQRALQLTDFYGLASGSKLNKDKSEAQPFGSWGRIDLAGLDVTVRETDLKVLGVKFDREGGGQSNWTDVLGKPPKVLSFSVGSGGVLLLLGVQMGTNTERRGEEKRENGGKGLPDPHLFLGSKFTALHIKYATTPSSNNKTAAMARHKDLAWMAAHEILPTRAVMHSRGMARNPICPRLGCNAPETVRHLLWECDTARDLWALTGPLVFPSLPAGGVQMDYKLAIHGVGRSLRDLMAQHFISLWLTLNTVKEVIWTTRNLLVGKKVTVPLHACEQMFTSKLQGCRALSFGGGGWGHA</sequence>
<dbReference type="GO" id="GO:0002218">
    <property type="term" value="P:activation of innate immune response"/>
    <property type="evidence" value="ECO:0007669"/>
    <property type="project" value="InterPro"/>
</dbReference>
<name>A0A9W8C7C3_TRIRA</name>
<evidence type="ECO:0000256" key="1">
    <source>
        <dbReference type="PROSITE-ProRule" id="PRU00047"/>
    </source>
</evidence>
<keyword evidence="1" id="KW-0862">Zinc</keyword>
<proteinExistence type="predicted"/>
<dbReference type="InterPro" id="IPR026960">
    <property type="entry name" value="RVT-Znf"/>
</dbReference>
<dbReference type="EMBL" id="JAFHDT010000005">
    <property type="protein sequence ID" value="KAI7809233.1"/>
    <property type="molecule type" value="Genomic_DNA"/>
</dbReference>
<protein>
    <recommendedName>
        <fullName evidence="3">CCHC-type domain-containing protein</fullName>
    </recommendedName>
</protein>
<keyword evidence="1" id="KW-0479">Metal-binding</keyword>
<keyword evidence="1" id="KW-0863">Zinc-finger</keyword>
<dbReference type="Pfam" id="PF13966">
    <property type="entry name" value="zf-RVT"/>
    <property type="match status" value="1"/>
</dbReference>
<evidence type="ECO:0000313" key="5">
    <source>
        <dbReference type="Proteomes" id="UP001059041"/>
    </source>
</evidence>
<evidence type="ECO:0000256" key="2">
    <source>
        <dbReference type="SAM" id="MobiDB-lite"/>
    </source>
</evidence>
<comment type="caution">
    <text evidence="4">The sequence shown here is derived from an EMBL/GenBank/DDBJ whole genome shotgun (WGS) entry which is preliminary data.</text>
</comment>
<organism evidence="4 5">
    <name type="scientific">Triplophysa rosa</name>
    <name type="common">Cave loach</name>
    <dbReference type="NCBI Taxonomy" id="992332"/>
    <lineage>
        <taxon>Eukaryota</taxon>
        <taxon>Metazoa</taxon>
        <taxon>Chordata</taxon>
        <taxon>Craniata</taxon>
        <taxon>Vertebrata</taxon>
        <taxon>Euteleostomi</taxon>
        <taxon>Actinopterygii</taxon>
        <taxon>Neopterygii</taxon>
        <taxon>Teleostei</taxon>
        <taxon>Ostariophysi</taxon>
        <taxon>Cypriniformes</taxon>
        <taxon>Nemacheilidae</taxon>
        <taxon>Triplophysa</taxon>
    </lineage>
</organism>
<reference evidence="4" key="1">
    <citation type="submission" date="2021-02" db="EMBL/GenBank/DDBJ databases">
        <title>Comparative genomics reveals that relaxation of natural selection precedes convergent phenotypic evolution of cavefish.</title>
        <authorList>
            <person name="Peng Z."/>
        </authorList>
    </citation>
    <scope>NUCLEOTIDE SEQUENCE</scope>
    <source>
        <tissue evidence="4">Muscle</tissue>
    </source>
</reference>
<gene>
    <name evidence="4" type="ORF">IRJ41_003095</name>
</gene>
<dbReference type="PROSITE" id="PS50158">
    <property type="entry name" value="ZF_CCHC"/>
    <property type="match status" value="2"/>
</dbReference>
<dbReference type="InterPro" id="IPR036875">
    <property type="entry name" value="Znf_CCHC_sf"/>
</dbReference>
<feature type="region of interest" description="Disordered" evidence="2">
    <location>
        <begin position="141"/>
        <end position="210"/>
    </location>
</feature>
<dbReference type="PANTHER" id="PTHR22639:SF3">
    <property type="entry name" value="ZINC FINGER CCHC DOMAIN-CONTAINING PROTEIN 3"/>
    <property type="match status" value="1"/>
</dbReference>
<feature type="domain" description="CCHC-type" evidence="3">
    <location>
        <begin position="115"/>
        <end position="132"/>
    </location>
</feature>
<dbReference type="InterPro" id="IPR042509">
    <property type="entry name" value="ZCCHC3"/>
</dbReference>
<dbReference type="AlphaFoldDB" id="A0A9W8C7C3"/>
<evidence type="ECO:0000259" key="3">
    <source>
        <dbReference type="PROSITE" id="PS50158"/>
    </source>
</evidence>
<evidence type="ECO:0000313" key="4">
    <source>
        <dbReference type="EMBL" id="KAI7809233.1"/>
    </source>
</evidence>
<dbReference type="GO" id="GO:0008270">
    <property type="term" value="F:zinc ion binding"/>
    <property type="evidence" value="ECO:0007669"/>
    <property type="project" value="UniProtKB-KW"/>
</dbReference>
<dbReference type="Pfam" id="PF23058">
    <property type="entry name" value="RBD_ZCCHC3_2nd"/>
    <property type="match status" value="1"/>
</dbReference>
<dbReference type="InterPro" id="IPR001878">
    <property type="entry name" value="Znf_CCHC"/>
</dbReference>
<dbReference type="Pfam" id="PF00098">
    <property type="entry name" value="zf-CCHC"/>
    <property type="match status" value="1"/>
</dbReference>
<accession>A0A9W8C7C3</accession>
<dbReference type="SMART" id="SM00343">
    <property type="entry name" value="ZnF_C2HC"/>
    <property type="match status" value="3"/>
</dbReference>
<dbReference type="Proteomes" id="UP001059041">
    <property type="component" value="Linkage Group LG5"/>
</dbReference>
<dbReference type="PANTHER" id="PTHR22639">
    <property type="entry name" value="GAG-RELATED PROTEIN"/>
    <property type="match status" value="1"/>
</dbReference>
<dbReference type="Gene3D" id="4.10.60.10">
    <property type="entry name" value="Zinc finger, CCHC-type"/>
    <property type="match status" value="1"/>
</dbReference>
<keyword evidence="5" id="KW-1185">Reference proteome</keyword>
<dbReference type="InterPro" id="IPR057811">
    <property type="entry name" value="RBD_ZCCHC3_2nd"/>
</dbReference>